<keyword evidence="6" id="KW-0969">Cilium</keyword>
<protein>
    <recommendedName>
        <fullName evidence="12">Radial spoke head 3</fullName>
    </recommendedName>
</protein>
<dbReference type="Proteomes" id="UP000693946">
    <property type="component" value="Linkage Group LG9"/>
</dbReference>
<reference evidence="10 11" key="1">
    <citation type="journal article" date="2021" name="Sci. Rep.">
        <title>Chromosome anchoring in Senegalese sole (Solea senegalensis) reveals sex-associated markers and genome rearrangements in flatfish.</title>
        <authorList>
            <person name="Guerrero-Cozar I."/>
            <person name="Gomez-Garrido J."/>
            <person name="Berbel C."/>
            <person name="Martinez-Blanch J.F."/>
            <person name="Alioto T."/>
            <person name="Claros M.G."/>
            <person name="Gagnaire P.A."/>
            <person name="Manchado M."/>
        </authorList>
    </citation>
    <scope>NUCLEOTIDE SEQUENCE [LARGE SCALE GENOMIC DNA]</scope>
    <source>
        <strain evidence="10">Sse05_10M</strain>
    </source>
</reference>
<dbReference type="EMBL" id="JAGKHQ010000021">
    <property type="protein sequence ID" value="KAG7475977.1"/>
    <property type="molecule type" value="Genomic_DNA"/>
</dbReference>
<feature type="coiled-coil region" evidence="9">
    <location>
        <begin position="221"/>
        <end position="248"/>
    </location>
</feature>
<dbReference type="InterPro" id="IPR009290">
    <property type="entry name" value="Radial_spoke_3"/>
</dbReference>
<evidence type="ECO:0008006" key="12">
    <source>
        <dbReference type="Google" id="ProtNLM"/>
    </source>
</evidence>
<evidence type="ECO:0000313" key="10">
    <source>
        <dbReference type="EMBL" id="KAG7475977.1"/>
    </source>
</evidence>
<dbReference type="PANTHER" id="PTHR21648:SF0">
    <property type="entry name" value="RADIAL SPOKE HEAD PROTEIN 3 HOMOLOG"/>
    <property type="match status" value="1"/>
</dbReference>
<sequence length="318" mass="37217">MAFNPGSKRFSSGIYAVSSRPEHLEMLFRHREYDLHNHGDNMSDGGVAREDTSAQRAARTVLRLTVAEVQRQQLSRAIARKHEKEQTKFLKIPVALMSRPHVEVQTDLYLQETAVVVDTRDMHSQTDVHMEKPPSPPYIPAKIGKDFEGQAELFDFDVEVQPVAEILVHKTIEQTLMEVMEEEELACLREQQRVSEELRAREFAEVMRLQEQERHHTVEKERRITEQREVLEKERETAEKVAARAYTQQYLADLLPAVVTSLRCDGYFYDPVERDIELEFLPWLKTQLLDNMDKRTMTRQILDTIILNIAQMRQDRFK</sequence>
<keyword evidence="8" id="KW-0966">Cell projection</keyword>
<evidence type="ECO:0000313" key="11">
    <source>
        <dbReference type="Proteomes" id="UP000693946"/>
    </source>
</evidence>
<name>A0AAV6PXV2_SOLSE</name>
<evidence type="ECO:0000256" key="2">
    <source>
        <dbReference type="ARBA" id="ARBA00006737"/>
    </source>
</evidence>
<evidence type="ECO:0000256" key="5">
    <source>
        <dbReference type="ARBA" id="ARBA00022846"/>
    </source>
</evidence>
<evidence type="ECO:0000256" key="6">
    <source>
        <dbReference type="ARBA" id="ARBA00023069"/>
    </source>
</evidence>
<keyword evidence="3" id="KW-0963">Cytoplasm</keyword>
<evidence type="ECO:0000256" key="7">
    <source>
        <dbReference type="ARBA" id="ARBA00023212"/>
    </source>
</evidence>
<evidence type="ECO:0000256" key="4">
    <source>
        <dbReference type="ARBA" id="ARBA00022553"/>
    </source>
</evidence>
<evidence type="ECO:0000256" key="8">
    <source>
        <dbReference type="ARBA" id="ARBA00023273"/>
    </source>
</evidence>
<dbReference type="PANTHER" id="PTHR21648">
    <property type="entry name" value="FLAGELLAR RADIAL SPOKE PROTEIN 3"/>
    <property type="match status" value="1"/>
</dbReference>
<keyword evidence="9" id="KW-0175">Coiled coil</keyword>
<keyword evidence="11" id="KW-1185">Reference proteome</keyword>
<keyword evidence="5" id="KW-0282">Flagellum</keyword>
<dbReference type="Pfam" id="PF06098">
    <property type="entry name" value="Radial_spoke_3"/>
    <property type="match status" value="1"/>
</dbReference>
<keyword evidence="4" id="KW-0597">Phosphoprotein</keyword>
<accession>A0AAV6PXV2</accession>
<dbReference type="AlphaFoldDB" id="A0AAV6PXV2"/>
<evidence type="ECO:0000256" key="1">
    <source>
        <dbReference type="ARBA" id="ARBA00004611"/>
    </source>
</evidence>
<organism evidence="10 11">
    <name type="scientific">Solea senegalensis</name>
    <name type="common">Senegalese sole</name>
    <dbReference type="NCBI Taxonomy" id="28829"/>
    <lineage>
        <taxon>Eukaryota</taxon>
        <taxon>Metazoa</taxon>
        <taxon>Chordata</taxon>
        <taxon>Craniata</taxon>
        <taxon>Vertebrata</taxon>
        <taxon>Euteleostomi</taxon>
        <taxon>Actinopterygii</taxon>
        <taxon>Neopterygii</taxon>
        <taxon>Teleostei</taxon>
        <taxon>Neoteleostei</taxon>
        <taxon>Acanthomorphata</taxon>
        <taxon>Carangaria</taxon>
        <taxon>Pleuronectiformes</taxon>
        <taxon>Pleuronectoidei</taxon>
        <taxon>Soleidae</taxon>
        <taxon>Solea</taxon>
    </lineage>
</organism>
<keyword evidence="7" id="KW-0206">Cytoskeleton</keyword>
<comment type="caution">
    <text evidence="10">The sequence shown here is derived from an EMBL/GenBank/DDBJ whole genome shotgun (WGS) entry which is preliminary data.</text>
</comment>
<gene>
    <name evidence="10" type="ORF">JOB18_041758</name>
</gene>
<comment type="similarity">
    <text evidence="2">Belongs to the flagellar radial spoke RSP3 family.</text>
</comment>
<comment type="subcellular location">
    <subcellularLocation>
        <location evidence="1">Cytoplasm</location>
        <location evidence="1">Cytoskeleton</location>
        <location evidence="1">Flagellum axoneme</location>
    </subcellularLocation>
</comment>
<evidence type="ECO:0000256" key="9">
    <source>
        <dbReference type="SAM" id="Coils"/>
    </source>
</evidence>
<dbReference type="GO" id="GO:0005929">
    <property type="term" value="C:cilium"/>
    <property type="evidence" value="ECO:0007669"/>
    <property type="project" value="TreeGrafter"/>
</dbReference>
<proteinExistence type="inferred from homology"/>
<evidence type="ECO:0000256" key="3">
    <source>
        <dbReference type="ARBA" id="ARBA00022490"/>
    </source>
</evidence>